<sequence>MENAIKIHVPITVSYPALEGVLQKQMVGEYIPRPEQGVNELPYAQVLDVGITGSSTGAYDVILRIKIRVLRTVLKRDQVDLYVRATLGYENTTQQLFVRKFKAESRTSSSFYNTALEVLANKVAYTQILRKTRFNLSDIISKEMVKANGLLEKGLALKGLVLTGAVTEVRVQDIVPQQEQVSLSLELLGDVEVDIHDLLGLMPG</sequence>
<dbReference type="AlphaFoldDB" id="A0A239J4Q5"/>
<dbReference type="OrthoDB" id="850247at2"/>
<proteinExistence type="predicted"/>
<evidence type="ECO:0000313" key="2">
    <source>
        <dbReference type="Proteomes" id="UP000198432"/>
    </source>
</evidence>
<reference evidence="2" key="1">
    <citation type="submission" date="2017-06" db="EMBL/GenBank/DDBJ databases">
        <authorList>
            <person name="Varghese N."/>
            <person name="Submissions S."/>
        </authorList>
    </citation>
    <scope>NUCLEOTIDE SEQUENCE [LARGE SCALE GENOMIC DNA]</scope>
    <source>
        <strain evidence="2">NKM1</strain>
    </source>
</reference>
<dbReference type="Pfam" id="PF14356">
    <property type="entry name" value="DUF4403"/>
    <property type="match status" value="1"/>
</dbReference>
<organism evidence="1 2">
    <name type="scientific">Pontibacter ummariensis</name>
    <dbReference type="NCBI Taxonomy" id="1610492"/>
    <lineage>
        <taxon>Bacteria</taxon>
        <taxon>Pseudomonadati</taxon>
        <taxon>Bacteroidota</taxon>
        <taxon>Cytophagia</taxon>
        <taxon>Cytophagales</taxon>
        <taxon>Hymenobacteraceae</taxon>
        <taxon>Pontibacter</taxon>
    </lineage>
</organism>
<evidence type="ECO:0000313" key="1">
    <source>
        <dbReference type="EMBL" id="SNT01006.1"/>
    </source>
</evidence>
<keyword evidence="2" id="KW-1185">Reference proteome</keyword>
<dbReference type="RefSeq" id="WP_089320779.1">
    <property type="nucleotide sequence ID" value="NZ_FZOQ01000020.1"/>
</dbReference>
<name>A0A239J4Q5_9BACT</name>
<dbReference type="EMBL" id="FZOQ01000020">
    <property type="protein sequence ID" value="SNT01006.1"/>
    <property type="molecule type" value="Genomic_DNA"/>
</dbReference>
<dbReference type="Proteomes" id="UP000198432">
    <property type="component" value="Unassembled WGS sequence"/>
</dbReference>
<evidence type="ECO:0008006" key="3">
    <source>
        <dbReference type="Google" id="ProtNLM"/>
    </source>
</evidence>
<accession>A0A239J4Q5</accession>
<protein>
    <recommendedName>
        <fullName evidence="3">DUF4403 family protein</fullName>
    </recommendedName>
</protein>
<dbReference type="InterPro" id="IPR025515">
    <property type="entry name" value="DUF4403"/>
</dbReference>
<gene>
    <name evidence="1" type="ORF">SAMN06296052_12054</name>
</gene>